<dbReference type="Proteomes" id="UP000242180">
    <property type="component" value="Unassembled WGS sequence"/>
</dbReference>
<dbReference type="InParanoid" id="A0A1X2HUT1"/>
<evidence type="ECO:0000313" key="1">
    <source>
        <dbReference type="EMBL" id="ORZ03244.1"/>
    </source>
</evidence>
<proteinExistence type="predicted"/>
<evidence type="ECO:0000313" key="2">
    <source>
        <dbReference type="Proteomes" id="UP000242180"/>
    </source>
</evidence>
<protein>
    <submittedName>
        <fullName evidence="1">Uncharacterized protein</fullName>
    </submittedName>
</protein>
<sequence>MKHHYRQQRVKSEAFLMTTVDMMRNEKRMTMTRKRRRRKRERTRRMKRSMKIWAKMIQQMIKLTRKSRLKLPQRRPLKPTQFISLILYLHHLPTIFLLQTRPFNILFAMLLFVRPRKYCII</sequence>
<organism evidence="1 2">
    <name type="scientific">Syncephalastrum racemosum</name>
    <name type="common">Filamentous fungus</name>
    <dbReference type="NCBI Taxonomy" id="13706"/>
    <lineage>
        <taxon>Eukaryota</taxon>
        <taxon>Fungi</taxon>
        <taxon>Fungi incertae sedis</taxon>
        <taxon>Mucoromycota</taxon>
        <taxon>Mucoromycotina</taxon>
        <taxon>Mucoromycetes</taxon>
        <taxon>Mucorales</taxon>
        <taxon>Syncephalastraceae</taxon>
        <taxon>Syncephalastrum</taxon>
    </lineage>
</organism>
<dbReference type="AlphaFoldDB" id="A0A1X2HUT1"/>
<accession>A0A1X2HUT1</accession>
<reference evidence="1 2" key="1">
    <citation type="submission" date="2016-07" db="EMBL/GenBank/DDBJ databases">
        <title>Pervasive Adenine N6-methylation of Active Genes in Fungi.</title>
        <authorList>
            <consortium name="DOE Joint Genome Institute"/>
            <person name="Mondo S.J."/>
            <person name="Dannebaum R.O."/>
            <person name="Kuo R.C."/>
            <person name="Labutti K."/>
            <person name="Haridas S."/>
            <person name="Kuo A."/>
            <person name="Salamov A."/>
            <person name="Ahrendt S.R."/>
            <person name="Lipzen A."/>
            <person name="Sullivan W."/>
            <person name="Andreopoulos W.B."/>
            <person name="Clum A."/>
            <person name="Lindquist E."/>
            <person name="Daum C."/>
            <person name="Ramamoorthy G.K."/>
            <person name="Gryganskyi A."/>
            <person name="Culley D."/>
            <person name="Magnuson J.K."/>
            <person name="James T.Y."/>
            <person name="O'Malley M.A."/>
            <person name="Stajich J.E."/>
            <person name="Spatafora J.W."/>
            <person name="Visel A."/>
            <person name="Grigoriev I.V."/>
        </authorList>
    </citation>
    <scope>NUCLEOTIDE SEQUENCE [LARGE SCALE GENOMIC DNA]</scope>
    <source>
        <strain evidence="1 2">NRRL 2496</strain>
    </source>
</reference>
<dbReference type="EMBL" id="MCGN01000001">
    <property type="protein sequence ID" value="ORZ03244.1"/>
    <property type="molecule type" value="Genomic_DNA"/>
</dbReference>
<comment type="caution">
    <text evidence="1">The sequence shown here is derived from an EMBL/GenBank/DDBJ whole genome shotgun (WGS) entry which is preliminary data.</text>
</comment>
<gene>
    <name evidence="1" type="ORF">BCR43DRAFT_482983</name>
</gene>
<name>A0A1X2HUT1_SYNRA</name>
<keyword evidence="2" id="KW-1185">Reference proteome</keyword>